<evidence type="ECO:0000259" key="4">
    <source>
        <dbReference type="Pfam" id="PF01494"/>
    </source>
</evidence>
<evidence type="ECO:0000313" key="5">
    <source>
        <dbReference type="EMBL" id="MED6111305.1"/>
    </source>
</evidence>
<comment type="caution">
    <text evidence="5">The sequence shown here is derived from an EMBL/GenBank/DDBJ whole genome shotgun (WGS) entry which is preliminary data.</text>
</comment>
<dbReference type="SUPFAM" id="SSF51905">
    <property type="entry name" value="FAD/NAD(P)-binding domain"/>
    <property type="match status" value="1"/>
</dbReference>
<proteinExistence type="inferred from homology"/>
<keyword evidence="1" id="KW-0560">Oxidoreductase</keyword>
<dbReference type="InterPro" id="IPR002938">
    <property type="entry name" value="FAD-bd"/>
</dbReference>
<dbReference type="PANTHER" id="PTHR45934:SF20">
    <property type="entry name" value="MONOOXYGENASE 2-RELATED"/>
    <property type="match status" value="1"/>
</dbReference>
<evidence type="ECO:0000256" key="2">
    <source>
        <dbReference type="ARBA" id="ARBA00023033"/>
    </source>
</evidence>
<protein>
    <recommendedName>
        <fullName evidence="4">FAD-binding domain-containing protein</fullName>
    </recommendedName>
</protein>
<dbReference type="PANTHER" id="PTHR45934">
    <property type="entry name" value="FAD/NAD(P)-BINDING OXIDOREDUCTASE FAMILY PROTEIN"/>
    <property type="match status" value="1"/>
</dbReference>
<evidence type="ECO:0000256" key="1">
    <source>
        <dbReference type="ARBA" id="ARBA00023002"/>
    </source>
</evidence>
<comment type="similarity">
    <text evidence="3">Belongs to the 3-hydroxybenzoate 6-hydroxylase family.</text>
</comment>
<reference evidence="5 6" key="1">
    <citation type="journal article" date="2023" name="Plants (Basel)">
        <title>Bridging the Gap: Combining Genomics and Transcriptomics Approaches to Understand Stylosanthes scabra, an Orphan Legume from the Brazilian Caatinga.</title>
        <authorList>
            <person name="Ferreira-Neto J.R.C."/>
            <person name="da Silva M.D."/>
            <person name="Binneck E."/>
            <person name="de Melo N.F."/>
            <person name="da Silva R.H."/>
            <person name="de Melo A.L.T.M."/>
            <person name="Pandolfi V."/>
            <person name="Bustamante F.O."/>
            <person name="Brasileiro-Vidal A.C."/>
            <person name="Benko-Iseppon A.M."/>
        </authorList>
    </citation>
    <scope>NUCLEOTIDE SEQUENCE [LARGE SCALE GENOMIC DNA]</scope>
    <source>
        <tissue evidence="5">Leaves</tissue>
    </source>
</reference>
<gene>
    <name evidence="5" type="ORF">PIB30_051216</name>
</gene>
<dbReference type="Gene3D" id="3.50.50.60">
    <property type="entry name" value="FAD/NAD(P)-binding domain"/>
    <property type="match status" value="1"/>
</dbReference>
<dbReference type="Proteomes" id="UP001341840">
    <property type="component" value="Unassembled WGS sequence"/>
</dbReference>
<dbReference type="PRINTS" id="PR00420">
    <property type="entry name" value="RNGMNOXGNASE"/>
</dbReference>
<organism evidence="5 6">
    <name type="scientific">Stylosanthes scabra</name>
    <dbReference type="NCBI Taxonomy" id="79078"/>
    <lineage>
        <taxon>Eukaryota</taxon>
        <taxon>Viridiplantae</taxon>
        <taxon>Streptophyta</taxon>
        <taxon>Embryophyta</taxon>
        <taxon>Tracheophyta</taxon>
        <taxon>Spermatophyta</taxon>
        <taxon>Magnoliopsida</taxon>
        <taxon>eudicotyledons</taxon>
        <taxon>Gunneridae</taxon>
        <taxon>Pentapetalae</taxon>
        <taxon>rosids</taxon>
        <taxon>fabids</taxon>
        <taxon>Fabales</taxon>
        <taxon>Fabaceae</taxon>
        <taxon>Papilionoideae</taxon>
        <taxon>50 kb inversion clade</taxon>
        <taxon>dalbergioids sensu lato</taxon>
        <taxon>Dalbergieae</taxon>
        <taxon>Pterocarpus clade</taxon>
        <taxon>Stylosanthes</taxon>
    </lineage>
</organism>
<name>A0ABU6QI56_9FABA</name>
<evidence type="ECO:0000313" key="6">
    <source>
        <dbReference type="Proteomes" id="UP001341840"/>
    </source>
</evidence>
<keyword evidence="6" id="KW-1185">Reference proteome</keyword>
<dbReference type="EMBL" id="JASCZI010000360">
    <property type="protein sequence ID" value="MED6111305.1"/>
    <property type="molecule type" value="Genomic_DNA"/>
</dbReference>
<feature type="domain" description="FAD-binding" evidence="4">
    <location>
        <begin position="11"/>
        <end position="329"/>
    </location>
</feature>
<dbReference type="InterPro" id="IPR036188">
    <property type="entry name" value="FAD/NAD-bd_sf"/>
</dbReference>
<dbReference type="Pfam" id="PF01494">
    <property type="entry name" value="FAD_binding_3"/>
    <property type="match status" value="1"/>
</dbReference>
<accession>A0ABU6QI56</accession>
<sequence>METTRVLVEEDIVIIGAGIAGLTTALGLHRLGVPSLVLESSDGLRATGFALTIWNNGWKALDAVGVAHTLRRPNHLQLEGNGTTSLITGQHTSTTSFKEQGKNEIRCIKRHLMLEALASELPSDTIRYLSKVVAIEESGFSRILHLLDGTTIKTKVLIGCDGVNSVVAKWLGFKEAVFARRSEIRGYAEYKNNHGFGPKFMHFFGDGFRAGVIPTDEKAVYWFFTWNTTGQDKYQEHNSANLKQFVLDKLEKMPSDVRSVIENTELHNFFSSRLRYRHPWELLFGNISKGNVCVAGDAFHPMTPDIGQGGCSALEDGVVLARCLGKAFSKKQGTHPKDDHEEEQQYKRIEEALKKYANERRWRGIDLISTAFMVGFIQQGGSKLVGFLRDKFLATFLAGLLLKKSGFDCGKLDNC</sequence>
<keyword evidence="2" id="KW-0503">Monooxygenase</keyword>
<evidence type="ECO:0000256" key="3">
    <source>
        <dbReference type="ARBA" id="ARBA00024018"/>
    </source>
</evidence>
<dbReference type="InterPro" id="IPR044560">
    <property type="entry name" value="MOase"/>
</dbReference>